<sequence>MCKCTRVNSYNITKISNNSFLHSKFIYDNVSKRKEKRKKGTPQNVQRHYNFTIEHFPCKTEILENKDEYFFKSNQTFSQLRIHGTLVEELKKYNINVPSIIQSDLLEYYNKNFEKLKNVIIGAENGIGKTLSYIILILNHILKQPKIQNTRVLIFQYNSLLSKQCYDIIKRLSKKIKVKTVNLKGEDSINEISNLIVICSPVRFVTYMKENKENIVNFLQNLNFFIIDEVDLMFDKPYIKYISTVYDEMNKLNNNKVVSIVTSSTISNKGKKSIQNNIMKYVTNSVVIKTNYLHNIHPFINYHFVNLPVYNVKTKIDTMKNIILKENLKKKIIIFCNTVKSCNSVFSLLKSDFDNIFAFNSSFKKDDLFIILELFKNSENPILVTTDIIHRGVDIKDITHLFHFDSPTNIIVYTHRNGRISRGASTGDIYIFNNLENLVTRKIYELHKNNVNSSSSNSNSSSSSSSSSNSSSSSSSNSSSSSSDVKEVAVHMY</sequence>
<proteinExistence type="predicted"/>
<name>A0ACB9YBZ8_PLABR</name>
<comment type="caution">
    <text evidence="1">The sequence shown here is derived from an EMBL/GenBank/DDBJ whole genome shotgun (WGS) entry which is preliminary data.</text>
</comment>
<keyword evidence="1" id="KW-0067">ATP-binding</keyword>
<keyword evidence="1" id="KW-0547">Nucleotide-binding</keyword>
<evidence type="ECO:0000313" key="2">
    <source>
        <dbReference type="Proteomes" id="UP001056978"/>
    </source>
</evidence>
<reference evidence="1" key="1">
    <citation type="submission" date="2022-06" db="EMBL/GenBank/DDBJ databases">
        <title>The First Complete Genome of the Simian Malaria Parasite Plasmodium brasilianum.</title>
        <authorList>
            <person name="Bajic M."/>
            <person name="Ravishankar S."/>
        </authorList>
    </citation>
    <scope>NUCLEOTIDE SEQUENCE</scope>
    <source>
        <strain evidence="1">Bolivian I</strain>
    </source>
</reference>
<keyword evidence="2" id="KW-1185">Reference proteome</keyword>
<evidence type="ECO:0000313" key="1">
    <source>
        <dbReference type="EMBL" id="KAI4839776.1"/>
    </source>
</evidence>
<dbReference type="EMBL" id="CM043774">
    <property type="protein sequence ID" value="KAI4839776.1"/>
    <property type="molecule type" value="Genomic_DNA"/>
</dbReference>
<accession>A0ACB9YBZ8</accession>
<protein>
    <submittedName>
        <fullName evidence="1">ATP-dependent helicase</fullName>
    </submittedName>
</protein>
<keyword evidence="1" id="KW-0347">Helicase</keyword>
<gene>
    <name evidence="1" type="ORF">MKS88_001678</name>
</gene>
<keyword evidence="1" id="KW-0378">Hydrolase</keyword>
<organism evidence="1 2">
    <name type="scientific">Plasmodium brasilianum</name>
    <dbReference type="NCBI Taxonomy" id="5824"/>
    <lineage>
        <taxon>Eukaryota</taxon>
        <taxon>Sar</taxon>
        <taxon>Alveolata</taxon>
        <taxon>Apicomplexa</taxon>
        <taxon>Aconoidasida</taxon>
        <taxon>Haemosporida</taxon>
        <taxon>Plasmodiidae</taxon>
        <taxon>Plasmodium</taxon>
        <taxon>Plasmodium (Plasmodium)</taxon>
    </lineage>
</organism>
<dbReference type="Proteomes" id="UP001056978">
    <property type="component" value="Chromosome 6"/>
</dbReference>